<proteinExistence type="predicted"/>
<comment type="caution">
    <text evidence="1">The sequence shown here is derived from an EMBL/GenBank/DDBJ whole genome shotgun (WGS) entry which is preliminary data.</text>
</comment>
<sequence length="90" mass="10063">MVEDDYDVIHDNNSSDLSLYASLNDLDFLTLNINGQSMKVEVPSDIIPVDDDDEDVIPHDLAYSNNEFLANANDYNDEATTVVYSGDEED</sequence>
<gene>
    <name evidence="1" type="ORF">Tci_517558</name>
</gene>
<evidence type="ECO:0000313" key="1">
    <source>
        <dbReference type="EMBL" id="GEZ45585.1"/>
    </source>
</evidence>
<name>A0A699ICJ8_TANCI</name>
<organism evidence="1">
    <name type="scientific">Tanacetum cinerariifolium</name>
    <name type="common">Dalmatian daisy</name>
    <name type="synonym">Chrysanthemum cinerariifolium</name>
    <dbReference type="NCBI Taxonomy" id="118510"/>
    <lineage>
        <taxon>Eukaryota</taxon>
        <taxon>Viridiplantae</taxon>
        <taxon>Streptophyta</taxon>
        <taxon>Embryophyta</taxon>
        <taxon>Tracheophyta</taxon>
        <taxon>Spermatophyta</taxon>
        <taxon>Magnoliopsida</taxon>
        <taxon>eudicotyledons</taxon>
        <taxon>Gunneridae</taxon>
        <taxon>Pentapetalae</taxon>
        <taxon>asterids</taxon>
        <taxon>campanulids</taxon>
        <taxon>Asterales</taxon>
        <taxon>Asteraceae</taxon>
        <taxon>Asteroideae</taxon>
        <taxon>Anthemideae</taxon>
        <taxon>Anthemidinae</taxon>
        <taxon>Tanacetum</taxon>
    </lineage>
</organism>
<accession>A0A699ICJ8</accession>
<dbReference type="AlphaFoldDB" id="A0A699ICJ8"/>
<reference evidence="1" key="1">
    <citation type="journal article" date="2019" name="Sci. Rep.">
        <title>Draft genome of Tanacetum cinerariifolium, the natural source of mosquito coil.</title>
        <authorList>
            <person name="Yamashiro T."/>
            <person name="Shiraishi A."/>
            <person name="Satake H."/>
            <person name="Nakayama K."/>
        </authorList>
    </citation>
    <scope>NUCLEOTIDE SEQUENCE</scope>
</reference>
<dbReference type="EMBL" id="BKCJ010281024">
    <property type="protein sequence ID" value="GEZ45585.1"/>
    <property type="molecule type" value="Genomic_DNA"/>
</dbReference>
<protein>
    <submittedName>
        <fullName evidence="1">Uncharacterized protein</fullName>
    </submittedName>
</protein>